<name>A0AAE0WVR7_9PEZI</name>
<evidence type="ECO:0000313" key="5">
    <source>
        <dbReference type="Proteomes" id="UP001274830"/>
    </source>
</evidence>
<dbReference type="Proteomes" id="UP001274830">
    <property type="component" value="Unassembled WGS sequence"/>
</dbReference>
<dbReference type="EMBL" id="JAUTXT010000002">
    <property type="protein sequence ID" value="KAK3679216.1"/>
    <property type="molecule type" value="Genomic_DNA"/>
</dbReference>
<proteinExistence type="predicted"/>
<dbReference type="GO" id="GO:0006998">
    <property type="term" value="P:nuclear envelope organization"/>
    <property type="evidence" value="ECO:0007669"/>
    <property type="project" value="InterPro"/>
</dbReference>
<sequence length="475" mass="53577">MSRYNQHESPMDFEFQNGTGPLDARSPFAQLSQNSQRFPPGQGKKRTYSAFDSPAKANPSHTQSPSKPLPAVPAFNSMFTTPRKLNNDYDDSSAGETPRSPEQNNDSDATPDNANLRSALLRSEAASMPTLPGAESTSSPTKDHDRPQMQKRESWLSSQLIRAKNKFSSPGRGEIARVEHTSSGMEKRVEKRRKRDINRKESRRRRHSISDSGDDSEHHPTALSSPRKTSSLLLLQQQQQQQQHPSHEPTKQHWLSTFYTFIETHPTVPHILSWYAQLLFNIFLLSCFAYAIYSAWSAFSSDVDKKAHEAMTEIMAEMAVCAQQYTANKCDRSTRVPAMETVCENWSKCMNRDPASVGRARVSAHTFAEIFNSFMEPISYKAMVFTFLLVFGCFAISNFAFGLFRKTESVGAFPPQQYYQHQPPPPTPQRHFSGQEGQFYGGTPWHHQVQGLEPQASGAYGQIDGRGSPVRRIQF</sequence>
<dbReference type="InterPro" id="IPR018767">
    <property type="entry name" value="Brl1/Brr6_dom"/>
</dbReference>
<feature type="compositionally biased region" description="Basic and acidic residues" evidence="1">
    <location>
        <begin position="174"/>
        <end position="189"/>
    </location>
</feature>
<evidence type="ECO:0000259" key="3">
    <source>
        <dbReference type="SMART" id="SM01042"/>
    </source>
</evidence>
<feature type="region of interest" description="Disordered" evidence="1">
    <location>
        <begin position="1"/>
        <end position="250"/>
    </location>
</feature>
<protein>
    <recommendedName>
        <fullName evidence="3">Brl1/Brr6 domain-containing protein</fullName>
    </recommendedName>
</protein>
<feature type="transmembrane region" description="Helical" evidence="2">
    <location>
        <begin position="274"/>
        <end position="296"/>
    </location>
</feature>
<comment type="caution">
    <text evidence="4">The sequence shown here is derived from an EMBL/GenBank/DDBJ whole genome shotgun (WGS) entry which is preliminary data.</text>
</comment>
<feature type="domain" description="Brl1/Brr6" evidence="3">
    <location>
        <begin position="272"/>
        <end position="405"/>
    </location>
</feature>
<dbReference type="GO" id="GO:0055088">
    <property type="term" value="P:lipid homeostasis"/>
    <property type="evidence" value="ECO:0007669"/>
    <property type="project" value="InterPro"/>
</dbReference>
<reference evidence="4" key="1">
    <citation type="submission" date="2023-07" db="EMBL/GenBank/DDBJ databases">
        <title>Black Yeasts Isolated from many extreme environments.</title>
        <authorList>
            <person name="Coleine C."/>
            <person name="Stajich J.E."/>
            <person name="Selbmann L."/>
        </authorList>
    </citation>
    <scope>NUCLEOTIDE SEQUENCE</scope>
    <source>
        <strain evidence="4">CCFEE 5485</strain>
    </source>
</reference>
<dbReference type="PANTHER" id="PTHR28136">
    <property type="entry name" value="NUCLEUS EXPORT PROTEIN BRR6"/>
    <property type="match status" value="1"/>
</dbReference>
<evidence type="ECO:0000313" key="4">
    <source>
        <dbReference type="EMBL" id="KAK3679216.1"/>
    </source>
</evidence>
<dbReference type="Pfam" id="PF10104">
    <property type="entry name" value="Brr6_like_C_C"/>
    <property type="match status" value="1"/>
</dbReference>
<dbReference type="InterPro" id="IPR040202">
    <property type="entry name" value="Brl1/Brr6"/>
</dbReference>
<feature type="region of interest" description="Disordered" evidence="1">
    <location>
        <begin position="415"/>
        <end position="437"/>
    </location>
</feature>
<dbReference type="AlphaFoldDB" id="A0AAE0WVR7"/>
<gene>
    <name evidence="4" type="ORF">LTR78_000777</name>
</gene>
<feature type="compositionally biased region" description="Basic and acidic residues" evidence="1">
    <location>
        <begin position="141"/>
        <end position="154"/>
    </location>
</feature>
<keyword evidence="2" id="KW-1133">Transmembrane helix</keyword>
<dbReference type="GO" id="GO:0031965">
    <property type="term" value="C:nuclear membrane"/>
    <property type="evidence" value="ECO:0007669"/>
    <property type="project" value="InterPro"/>
</dbReference>
<feature type="compositionally biased region" description="Polar residues" evidence="1">
    <location>
        <begin position="222"/>
        <end position="231"/>
    </location>
</feature>
<dbReference type="SMART" id="SM01042">
    <property type="entry name" value="Brr6_like_C_C"/>
    <property type="match status" value="1"/>
</dbReference>
<evidence type="ECO:0000256" key="2">
    <source>
        <dbReference type="SAM" id="Phobius"/>
    </source>
</evidence>
<accession>A0AAE0WVR7</accession>
<keyword evidence="2" id="KW-0812">Transmembrane</keyword>
<evidence type="ECO:0000256" key="1">
    <source>
        <dbReference type="SAM" id="MobiDB-lite"/>
    </source>
</evidence>
<organism evidence="4 5">
    <name type="scientific">Recurvomyces mirabilis</name>
    <dbReference type="NCBI Taxonomy" id="574656"/>
    <lineage>
        <taxon>Eukaryota</taxon>
        <taxon>Fungi</taxon>
        <taxon>Dikarya</taxon>
        <taxon>Ascomycota</taxon>
        <taxon>Pezizomycotina</taxon>
        <taxon>Dothideomycetes</taxon>
        <taxon>Dothideomycetidae</taxon>
        <taxon>Mycosphaerellales</taxon>
        <taxon>Teratosphaeriaceae</taxon>
        <taxon>Recurvomyces</taxon>
    </lineage>
</organism>
<feature type="compositionally biased region" description="Low complexity" evidence="1">
    <location>
        <begin position="232"/>
        <end position="243"/>
    </location>
</feature>
<dbReference type="PANTHER" id="PTHR28136:SF1">
    <property type="entry name" value="NUCLEUS EXPORT PROTEIN BRL1"/>
    <property type="match status" value="1"/>
</dbReference>
<keyword evidence="2" id="KW-0472">Membrane</keyword>
<feature type="transmembrane region" description="Helical" evidence="2">
    <location>
        <begin position="382"/>
        <end position="404"/>
    </location>
</feature>
<feature type="compositionally biased region" description="Basic and acidic residues" evidence="1">
    <location>
        <begin position="1"/>
        <end position="10"/>
    </location>
</feature>
<feature type="compositionally biased region" description="Polar residues" evidence="1">
    <location>
        <begin position="100"/>
        <end position="116"/>
    </location>
</feature>
<feature type="compositionally biased region" description="Basic residues" evidence="1">
    <location>
        <begin position="190"/>
        <end position="207"/>
    </location>
</feature>
<keyword evidence="5" id="KW-1185">Reference proteome</keyword>